<comment type="caution">
    <text evidence="1">The sequence shown here is derived from an EMBL/GenBank/DDBJ whole genome shotgun (WGS) entry which is preliminary data.</text>
</comment>
<proteinExistence type="predicted"/>
<dbReference type="EMBL" id="BAAANY010000007">
    <property type="protein sequence ID" value="GAA1668876.1"/>
    <property type="molecule type" value="Genomic_DNA"/>
</dbReference>
<dbReference type="InterPro" id="IPR027417">
    <property type="entry name" value="P-loop_NTPase"/>
</dbReference>
<evidence type="ECO:0008006" key="3">
    <source>
        <dbReference type="Google" id="ProtNLM"/>
    </source>
</evidence>
<organism evidence="1 2">
    <name type="scientific">Fodinicola feengrottensis</name>
    <dbReference type="NCBI Taxonomy" id="435914"/>
    <lineage>
        <taxon>Bacteria</taxon>
        <taxon>Bacillati</taxon>
        <taxon>Actinomycetota</taxon>
        <taxon>Actinomycetes</taxon>
        <taxon>Mycobacteriales</taxon>
        <taxon>Fodinicola</taxon>
    </lineage>
</organism>
<dbReference type="PANTHER" id="PTHR30121">
    <property type="entry name" value="UNCHARACTERIZED PROTEIN YJGR-RELATED"/>
    <property type="match status" value="1"/>
</dbReference>
<dbReference type="Gene3D" id="3.40.50.300">
    <property type="entry name" value="P-loop containing nucleotide triphosphate hydrolases"/>
    <property type="match status" value="2"/>
</dbReference>
<keyword evidence="2" id="KW-1185">Reference proteome</keyword>
<dbReference type="SUPFAM" id="SSF52540">
    <property type="entry name" value="P-loop containing nucleoside triphosphate hydrolases"/>
    <property type="match status" value="1"/>
</dbReference>
<protein>
    <recommendedName>
        <fullName evidence="3">ATP-binding protein</fullName>
    </recommendedName>
</protein>
<dbReference type="RefSeq" id="WP_344308824.1">
    <property type="nucleotide sequence ID" value="NZ_BAAANY010000007.1"/>
</dbReference>
<dbReference type="InterPro" id="IPR051162">
    <property type="entry name" value="T4SS_component"/>
</dbReference>
<name>A0ABN2GC70_9ACTN</name>
<sequence>MAAEIVARVGDRVRAWGGVRLVAATDLSRRAEYARVPPEQRWDRVRAEQASFVDSLAAASAGSVVAMRWSGNGRGEIEACLLGRVDATSEGEATTRLAQLTTRLTQVPDHCVTAEIPDAAALHQTLAPFPPDPRGIAVIQKCVLTAKPERPDAGVHTYVAIQPFARTPGRWEGMLETLRRHPHPLVLSVLLQPTTAPPALRRTLESESTRFGRLVETFQVPGDLGGQIRYPPDGAARTYEPIFLDALRRYAGTVFRFDVTLVSPAPFDDGLAEAVASALLPSDRDLRTAPSGFRIGRPTDHGRSAAAFAELQPIDTPDPVLLQALREDRQPDGVAGGRDGLVALRVLVDRTEAATLFQLPAAVEGALPGFRVVAPRDGVRRTDPVEGPSVLLGFQDERNAVRLAVRDLPRHGFIAGIPGSGKTNTALHLCTQLQEQRLPFAVIQPVGAALDDYRWLASLPAFDNLVIFTVGDEAVAPLRLNPFQVPDGMSVVAHISNLLACFEAAFDLWDPLPFLYRRALITAYGRLGFQADQRGSGELLGRWPVLTDFIAALADVTKMLGYAGELAANLDASGRLRAESLAEGACGSTLDCAQSFDIGELMRRPTVFELAAVGENAKEQSLLILLLINVMRGHVRFARQPQDPPHVVLLEEAHRVFPRTTGTTNDLRSAAAERIAQGLAEDRKYRQSYVLLDQQVGRVAADAYKITNLKVLHRTVAQDDRRLLGATMSLHPDQVTAAASLRPFEALVSHHNLEQAVTIRVPDVRAEHAAALGRPEAPLADDDEIRRRHREFTASSADLTAALTKTVENDPTRHRCHWCPVCKPRVSADPAGARALFTGGSLVRHLVDYAGLPPHSLVHDADVTDYQLCTFVHAFCLAYPPQNWTPTGRAYAQRWVSTVRHALESDTFENVTTSFDGSANGVPHP</sequence>
<dbReference type="PANTHER" id="PTHR30121:SF11">
    <property type="entry name" value="AAA+ ATPASE DOMAIN-CONTAINING PROTEIN"/>
    <property type="match status" value="1"/>
</dbReference>
<reference evidence="1 2" key="1">
    <citation type="journal article" date="2019" name="Int. J. Syst. Evol. Microbiol.">
        <title>The Global Catalogue of Microorganisms (GCM) 10K type strain sequencing project: providing services to taxonomists for standard genome sequencing and annotation.</title>
        <authorList>
            <consortium name="The Broad Institute Genomics Platform"/>
            <consortium name="The Broad Institute Genome Sequencing Center for Infectious Disease"/>
            <person name="Wu L."/>
            <person name="Ma J."/>
        </authorList>
    </citation>
    <scope>NUCLEOTIDE SEQUENCE [LARGE SCALE GENOMIC DNA]</scope>
    <source>
        <strain evidence="1 2">JCM 14718</strain>
    </source>
</reference>
<accession>A0ABN2GC70</accession>
<evidence type="ECO:0000313" key="1">
    <source>
        <dbReference type="EMBL" id="GAA1668876.1"/>
    </source>
</evidence>
<dbReference type="Proteomes" id="UP001500618">
    <property type="component" value="Unassembled WGS sequence"/>
</dbReference>
<evidence type="ECO:0000313" key="2">
    <source>
        <dbReference type="Proteomes" id="UP001500618"/>
    </source>
</evidence>
<gene>
    <name evidence="1" type="ORF">GCM10009765_17940</name>
</gene>